<evidence type="ECO:0000313" key="9">
    <source>
        <dbReference type="Proteomes" id="UP000034090"/>
    </source>
</evidence>
<evidence type="ECO:0000313" key="8">
    <source>
        <dbReference type="EMBL" id="KKS97059.1"/>
    </source>
</evidence>
<proteinExistence type="inferred from homology"/>
<dbReference type="PATRIC" id="fig|1618578.3.peg.528"/>
<evidence type="ECO:0000256" key="1">
    <source>
        <dbReference type="ARBA" id="ARBA00007698"/>
    </source>
</evidence>
<evidence type="ECO:0000256" key="7">
    <source>
        <dbReference type="SAM" id="MobiDB-lite"/>
    </source>
</evidence>
<evidence type="ECO:0000256" key="2">
    <source>
        <dbReference type="ARBA" id="ARBA00022980"/>
    </source>
</evidence>
<dbReference type="PANTHER" id="PTHR10986">
    <property type="entry name" value="39S RIBOSOMAL PROTEIN L20"/>
    <property type="match status" value="1"/>
</dbReference>
<accession>A0A0G1DH74</accession>
<evidence type="ECO:0000256" key="5">
    <source>
        <dbReference type="HAMAP-Rule" id="MF_00382"/>
    </source>
</evidence>
<organism evidence="8 9">
    <name type="scientific">Candidatus Woesebacteria bacterium GW2011_GWB1_43_14</name>
    <dbReference type="NCBI Taxonomy" id="1618578"/>
    <lineage>
        <taxon>Bacteria</taxon>
        <taxon>Candidatus Woeseibacteriota</taxon>
    </lineage>
</organism>
<evidence type="ECO:0000256" key="4">
    <source>
        <dbReference type="ARBA" id="ARBA00035172"/>
    </source>
</evidence>
<keyword evidence="3 5" id="KW-0687">Ribonucleoprotein</keyword>
<dbReference type="GO" id="GO:0019843">
    <property type="term" value="F:rRNA binding"/>
    <property type="evidence" value="ECO:0007669"/>
    <property type="project" value="UniProtKB-UniRule"/>
</dbReference>
<dbReference type="PRINTS" id="PR00062">
    <property type="entry name" value="RIBOSOMALL20"/>
</dbReference>
<dbReference type="GO" id="GO:0000027">
    <property type="term" value="P:ribosomal large subunit assembly"/>
    <property type="evidence" value="ECO:0007669"/>
    <property type="project" value="UniProtKB-UniRule"/>
</dbReference>
<dbReference type="GO" id="GO:0006412">
    <property type="term" value="P:translation"/>
    <property type="evidence" value="ECO:0007669"/>
    <property type="project" value="InterPro"/>
</dbReference>
<dbReference type="HAMAP" id="MF_00382">
    <property type="entry name" value="Ribosomal_bL20"/>
    <property type="match status" value="1"/>
</dbReference>
<feature type="region of interest" description="Disordered" evidence="7">
    <location>
        <begin position="1"/>
        <end position="25"/>
    </location>
</feature>
<dbReference type="GO" id="GO:0003735">
    <property type="term" value="F:structural constituent of ribosome"/>
    <property type="evidence" value="ECO:0007669"/>
    <property type="project" value="InterPro"/>
</dbReference>
<dbReference type="AlphaFoldDB" id="A0A0G1DH74"/>
<dbReference type="NCBIfam" id="TIGR01032">
    <property type="entry name" value="rplT_bact"/>
    <property type="match status" value="1"/>
</dbReference>
<protein>
    <recommendedName>
        <fullName evidence="4 5">Large ribosomal subunit protein bL20</fullName>
    </recommendedName>
</protein>
<comment type="similarity">
    <text evidence="1 5 6">Belongs to the bacterial ribosomal protein bL20 family.</text>
</comment>
<name>A0A0G1DH74_9BACT</name>
<gene>
    <name evidence="5" type="primary">rplT</name>
    <name evidence="8" type="ORF">UV74_C0013G0181</name>
</gene>
<keyword evidence="5 6" id="KW-0694">RNA-binding</keyword>
<dbReference type="InterPro" id="IPR005813">
    <property type="entry name" value="Ribosomal_bL20"/>
</dbReference>
<keyword evidence="5 6" id="KW-0699">rRNA-binding</keyword>
<dbReference type="Gene3D" id="1.10.1900.20">
    <property type="entry name" value="Ribosomal protein L20"/>
    <property type="match status" value="1"/>
</dbReference>
<dbReference type="GO" id="GO:1990904">
    <property type="term" value="C:ribonucleoprotein complex"/>
    <property type="evidence" value="ECO:0007669"/>
    <property type="project" value="UniProtKB-KW"/>
</dbReference>
<dbReference type="FunFam" id="1.10.1900.20:FF:000001">
    <property type="entry name" value="50S ribosomal protein L20"/>
    <property type="match status" value="1"/>
</dbReference>
<dbReference type="STRING" id="1618578.UV74_C0013G0181"/>
<dbReference type="GO" id="GO:0005840">
    <property type="term" value="C:ribosome"/>
    <property type="evidence" value="ECO:0007669"/>
    <property type="project" value="UniProtKB-KW"/>
</dbReference>
<keyword evidence="2 5" id="KW-0689">Ribosomal protein</keyword>
<comment type="function">
    <text evidence="5 6">Binds directly to 23S ribosomal RNA and is necessary for the in vitro assembly process of the 50S ribosomal subunit. It is not involved in the protein synthesizing functions of that subunit.</text>
</comment>
<reference evidence="8 9" key="1">
    <citation type="journal article" date="2015" name="Nature">
        <title>rRNA introns, odd ribosomes, and small enigmatic genomes across a large radiation of phyla.</title>
        <authorList>
            <person name="Brown C.T."/>
            <person name="Hug L.A."/>
            <person name="Thomas B.C."/>
            <person name="Sharon I."/>
            <person name="Castelle C.J."/>
            <person name="Singh A."/>
            <person name="Wilkins M.J."/>
            <person name="Williams K.H."/>
            <person name="Banfield J.F."/>
        </authorList>
    </citation>
    <scope>NUCLEOTIDE SEQUENCE [LARGE SCALE GENOMIC DNA]</scope>
</reference>
<dbReference type="EMBL" id="LCFQ01000013">
    <property type="protein sequence ID" value="KKS97059.1"/>
    <property type="molecule type" value="Genomic_DNA"/>
</dbReference>
<dbReference type="SUPFAM" id="SSF74731">
    <property type="entry name" value="Ribosomal protein L20"/>
    <property type="match status" value="1"/>
</dbReference>
<evidence type="ECO:0000256" key="6">
    <source>
        <dbReference type="RuleBase" id="RU000560"/>
    </source>
</evidence>
<comment type="caution">
    <text evidence="8">The sequence shown here is derived from an EMBL/GenBank/DDBJ whole genome shotgun (WGS) entry which is preliminary data.</text>
</comment>
<feature type="compositionally biased region" description="Basic residues" evidence="7">
    <location>
        <begin position="8"/>
        <end position="25"/>
    </location>
</feature>
<sequence>MSRAKSPAAKRHREQKKKAKGYKHTVGRRVKTTKDALLHAGQYAYTGRKNKKRKLRALWTMRLNAASREHGFTYSKLIAGLKKANIELDRKILSDIAVRDPKTFKKILTVIK</sequence>
<dbReference type="Gene3D" id="6.10.160.10">
    <property type="match status" value="1"/>
</dbReference>
<dbReference type="Pfam" id="PF00453">
    <property type="entry name" value="Ribosomal_L20"/>
    <property type="match status" value="1"/>
</dbReference>
<dbReference type="CDD" id="cd07026">
    <property type="entry name" value="Ribosomal_L20"/>
    <property type="match status" value="1"/>
</dbReference>
<dbReference type="InterPro" id="IPR035566">
    <property type="entry name" value="Ribosomal_protein_bL20_C"/>
</dbReference>
<evidence type="ECO:0000256" key="3">
    <source>
        <dbReference type="ARBA" id="ARBA00023274"/>
    </source>
</evidence>
<dbReference type="Proteomes" id="UP000034090">
    <property type="component" value="Unassembled WGS sequence"/>
</dbReference>